<evidence type="ECO:0000256" key="2">
    <source>
        <dbReference type="ARBA" id="ARBA00022679"/>
    </source>
</evidence>
<protein>
    <recommendedName>
        <fullName evidence="6">Acetate kinase</fullName>
        <ecNumber evidence="6">2.7.2.1</ecNumber>
    </recommendedName>
    <alternativeName>
        <fullName evidence="6">Acetokinase</fullName>
    </alternativeName>
</protein>
<accession>A0ABW1VA78</accession>
<feature type="binding site" evidence="6">
    <location>
        <position position="95"/>
    </location>
    <ligand>
        <name>substrate</name>
    </ligand>
</feature>
<dbReference type="SUPFAM" id="SSF53067">
    <property type="entry name" value="Actin-like ATPase domain"/>
    <property type="match status" value="2"/>
</dbReference>
<keyword evidence="6" id="KW-0479">Metal-binding</keyword>
<comment type="similarity">
    <text evidence="1 6 7">Belongs to the acetokinase family.</text>
</comment>
<dbReference type="PROSITE" id="PS01075">
    <property type="entry name" value="ACETATE_KINASE_1"/>
    <property type="match status" value="1"/>
</dbReference>
<keyword evidence="3 6" id="KW-0547">Nucleotide-binding</keyword>
<evidence type="ECO:0000256" key="5">
    <source>
        <dbReference type="ARBA" id="ARBA00022840"/>
    </source>
</evidence>
<comment type="catalytic activity">
    <reaction evidence="6">
        <text>acetate + ATP = acetyl phosphate + ADP</text>
        <dbReference type="Rhea" id="RHEA:11352"/>
        <dbReference type="ChEBI" id="CHEBI:22191"/>
        <dbReference type="ChEBI" id="CHEBI:30089"/>
        <dbReference type="ChEBI" id="CHEBI:30616"/>
        <dbReference type="ChEBI" id="CHEBI:456216"/>
        <dbReference type="EC" id="2.7.2.1"/>
    </reaction>
</comment>
<comment type="cofactor">
    <cofactor evidence="6">
        <name>Mg(2+)</name>
        <dbReference type="ChEBI" id="CHEBI:18420"/>
    </cofactor>
    <cofactor evidence="6">
        <name>Mn(2+)</name>
        <dbReference type="ChEBI" id="CHEBI:29035"/>
    </cofactor>
    <text evidence="6">Mg(2+). Can also accept Mn(2+).</text>
</comment>
<dbReference type="EC" id="2.7.2.1" evidence="6"/>
<evidence type="ECO:0000256" key="7">
    <source>
        <dbReference type="RuleBase" id="RU003835"/>
    </source>
</evidence>
<dbReference type="PANTHER" id="PTHR21060">
    <property type="entry name" value="ACETATE KINASE"/>
    <property type="match status" value="1"/>
</dbReference>
<dbReference type="Proteomes" id="UP001596306">
    <property type="component" value="Unassembled WGS sequence"/>
</dbReference>
<evidence type="ECO:0000256" key="3">
    <source>
        <dbReference type="ARBA" id="ARBA00022741"/>
    </source>
</evidence>
<keyword evidence="5 6" id="KW-0067">ATP-binding</keyword>
<dbReference type="PRINTS" id="PR00471">
    <property type="entry name" value="ACETATEKNASE"/>
</dbReference>
<dbReference type="PROSITE" id="PS01076">
    <property type="entry name" value="ACETATE_KINASE_2"/>
    <property type="match status" value="1"/>
</dbReference>
<dbReference type="GO" id="GO:0016301">
    <property type="term" value="F:kinase activity"/>
    <property type="evidence" value="ECO:0007669"/>
    <property type="project" value="UniProtKB-KW"/>
</dbReference>
<dbReference type="InterPro" id="IPR023865">
    <property type="entry name" value="Aliphatic_acid_kinase_CS"/>
</dbReference>
<dbReference type="EMBL" id="JBHSTP010000001">
    <property type="protein sequence ID" value="MFC6354633.1"/>
    <property type="molecule type" value="Genomic_DNA"/>
</dbReference>
<feature type="binding site" evidence="6">
    <location>
        <begin position="212"/>
        <end position="216"/>
    </location>
    <ligand>
        <name>ATP</name>
        <dbReference type="ChEBI" id="CHEBI:30616"/>
    </ligand>
</feature>
<evidence type="ECO:0000256" key="6">
    <source>
        <dbReference type="HAMAP-Rule" id="MF_00020"/>
    </source>
</evidence>
<name>A0ABW1VA78_9MICO</name>
<feature type="site" description="Transition state stabilizer" evidence="6">
    <location>
        <position position="245"/>
    </location>
</feature>
<keyword evidence="6" id="KW-0963">Cytoplasm</keyword>
<feature type="binding site" evidence="6">
    <location>
        <position position="16"/>
    </location>
    <ligand>
        <name>ATP</name>
        <dbReference type="ChEBI" id="CHEBI:30616"/>
    </ligand>
</feature>
<dbReference type="InterPro" id="IPR004372">
    <property type="entry name" value="Ac/propionate_kinase"/>
</dbReference>
<evidence type="ECO:0000313" key="9">
    <source>
        <dbReference type="EMBL" id="MFC6354633.1"/>
    </source>
</evidence>
<dbReference type="NCBIfam" id="TIGR00016">
    <property type="entry name" value="ackA"/>
    <property type="match status" value="1"/>
</dbReference>
<comment type="subunit">
    <text evidence="6">Homodimer.</text>
</comment>
<feature type="site" description="Transition state stabilizer" evidence="6">
    <location>
        <position position="184"/>
    </location>
</feature>
<comment type="function">
    <text evidence="6">Catalyzes the formation of acetyl phosphate from acetate and ATP. Can also catalyze the reverse reaction.</text>
</comment>
<dbReference type="CDD" id="cd24010">
    <property type="entry name" value="ASKHA_NBD_AcK_PK"/>
    <property type="match status" value="1"/>
</dbReference>
<sequence length="431" mass="45471">MSGSILVVNSGSSSFKYQLIDILTERRLASGLVERIGEELGRVIHTVSGTGEQQDETSFETPIPDHTSGFALMLNAFGEHGPSLEGNAPVAVGHRVVHGGARFHQPTIVTPAVVRDIEDLAALAPLHNPGAVQGIEAARSAFPSVPHVAVFDTAFHQTLSPAAFSYAIDAGLAERFRIRRYGFHGTSHRFVSCAAAEFLGRPVEELNQIVLHLGNGASACAVAGGRSVETSMGMTPLEGLVMGTRSGDIDPAVLFHLHRKAGLGVDELDELLNRGSGLLGMSGRGDMRDVIAAAESGDGPSGLAFEVYLHRLKHYVGAYYAQLGRLDTIVFTAGVGENNALVRAGALEGLEGLGIRIDPQRNEARSRIARVISSDDSSVTVLVVPTNEELEIARQTLACTGRKGGLRADGRPQSAESASVVPEGLPSGRLL</sequence>
<feature type="binding site" evidence="6">
    <location>
        <begin position="334"/>
        <end position="338"/>
    </location>
    <ligand>
        <name>ATP</name>
        <dbReference type="ChEBI" id="CHEBI:30616"/>
    </ligand>
</feature>
<evidence type="ECO:0000313" key="10">
    <source>
        <dbReference type="Proteomes" id="UP001596306"/>
    </source>
</evidence>
<dbReference type="RefSeq" id="WP_386726299.1">
    <property type="nucleotide sequence ID" value="NZ_JBHSTP010000001.1"/>
</dbReference>
<evidence type="ECO:0000256" key="1">
    <source>
        <dbReference type="ARBA" id="ARBA00008748"/>
    </source>
</evidence>
<feature type="binding site" evidence="6">
    <location>
        <position position="388"/>
    </location>
    <ligand>
        <name>Mg(2+)</name>
        <dbReference type="ChEBI" id="CHEBI:18420"/>
    </ligand>
</feature>
<reference evidence="10" key="1">
    <citation type="journal article" date="2019" name="Int. J. Syst. Evol. Microbiol.">
        <title>The Global Catalogue of Microorganisms (GCM) 10K type strain sequencing project: providing services to taxonomists for standard genome sequencing and annotation.</title>
        <authorList>
            <consortium name="The Broad Institute Genomics Platform"/>
            <consortium name="The Broad Institute Genome Sequencing Center for Infectious Disease"/>
            <person name="Wu L."/>
            <person name="Ma J."/>
        </authorList>
    </citation>
    <scope>NUCLEOTIDE SEQUENCE [LARGE SCALE GENOMIC DNA]</scope>
    <source>
        <strain evidence="10">CCUG 43304</strain>
    </source>
</reference>
<dbReference type="Pfam" id="PF00871">
    <property type="entry name" value="Acetate_kinase"/>
    <property type="match status" value="1"/>
</dbReference>
<feature type="active site" description="Proton donor/acceptor" evidence="6">
    <location>
        <position position="152"/>
    </location>
</feature>
<keyword evidence="4 6" id="KW-0418">Kinase</keyword>
<dbReference type="HAMAP" id="MF_00020">
    <property type="entry name" value="Acetate_kinase"/>
    <property type="match status" value="1"/>
</dbReference>
<dbReference type="Gene3D" id="3.30.420.40">
    <property type="match status" value="2"/>
</dbReference>
<feature type="region of interest" description="Disordered" evidence="8">
    <location>
        <begin position="403"/>
        <end position="431"/>
    </location>
</feature>
<organism evidence="9 10">
    <name type="scientific">Luethyella okanaganae</name>
    <dbReference type="NCBI Taxonomy" id="69372"/>
    <lineage>
        <taxon>Bacteria</taxon>
        <taxon>Bacillati</taxon>
        <taxon>Actinomycetota</taxon>
        <taxon>Actinomycetes</taxon>
        <taxon>Micrococcales</taxon>
        <taxon>Microbacteriaceae</taxon>
        <taxon>Luethyella</taxon>
    </lineage>
</organism>
<gene>
    <name evidence="6" type="primary">ackA</name>
    <name evidence="9" type="ORF">ACFQB0_00705</name>
</gene>
<feature type="binding site" evidence="6">
    <location>
        <position position="9"/>
    </location>
    <ligand>
        <name>Mg(2+)</name>
        <dbReference type="ChEBI" id="CHEBI:18420"/>
    </ligand>
</feature>
<keyword evidence="2 6" id="KW-0808">Transferase</keyword>
<proteinExistence type="inferred from homology"/>
<comment type="caution">
    <text evidence="9">The sequence shown here is derived from an EMBL/GenBank/DDBJ whole genome shotgun (WGS) entry which is preliminary data.</text>
</comment>
<comment type="subcellular location">
    <subcellularLocation>
        <location evidence="6">Cytoplasm</location>
    </subcellularLocation>
</comment>
<dbReference type="InterPro" id="IPR043129">
    <property type="entry name" value="ATPase_NBD"/>
</dbReference>
<dbReference type="PIRSF" id="PIRSF000722">
    <property type="entry name" value="Acetate_prop_kin"/>
    <property type="match status" value="1"/>
</dbReference>
<keyword evidence="6" id="KW-0460">Magnesium</keyword>
<evidence type="ECO:0000256" key="4">
    <source>
        <dbReference type="ARBA" id="ARBA00022777"/>
    </source>
</evidence>
<feature type="binding site" evidence="6">
    <location>
        <begin position="286"/>
        <end position="288"/>
    </location>
    <ligand>
        <name>ATP</name>
        <dbReference type="ChEBI" id="CHEBI:30616"/>
    </ligand>
</feature>
<evidence type="ECO:0000256" key="8">
    <source>
        <dbReference type="SAM" id="MobiDB-lite"/>
    </source>
</evidence>
<dbReference type="PANTHER" id="PTHR21060:SF15">
    <property type="entry name" value="ACETATE KINASE-RELATED"/>
    <property type="match status" value="1"/>
</dbReference>
<keyword evidence="10" id="KW-1185">Reference proteome</keyword>
<dbReference type="InterPro" id="IPR000890">
    <property type="entry name" value="Aliphatic_acid_kin_short-chain"/>
</dbReference>
<comment type="pathway">
    <text evidence="6">Metabolic intermediate biosynthesis; acetyl-CoA biosynthesis; acetyl-CoA from acetate: step 1/2.</text>
</comment>